<evidence type="ECO:0000259" key="2">
    <source>
        <dbReference type="Pfam" id="PF13193"/>
    </source>
</evidence>
<name>A0ABD5RX28_9EURY</name>
<dbReference type="AlphaFoldDB" id="A0ABD5RX28"/>
<protein>
    <submittedName>
        <fullName evidence="3">Class I adenylate-forming enzyme family protein</fullName>
    </submittedName>
</protein>
<evidence type="ECO:0000259" key="1">
    <source>
        <dbReference type="Pfam" id="PF00501"/>
    </source>
</evidence>
<feature type="domain" description="AMP-dependent synthetase/ligase" evidence="1">
    <location>
        <begin position="20"/>
        <end position="374"/>
    </location>
</feature>
<dbReference type="Pfam" id="PF13193">
    <property type="entry name" value="AMP-binding_C"/>
    <property type="match status" value="1"/>
</dbReference>
<feature type="domain" description="AMP-binding enzyme C-terminal" evidence="2">
    <location>
        <begin position="432"/>
        <end position="508"/>
    </location>
</feature>
<dbReference type="InterPro" id="IPR050237">
    <property type="entry name" value="ATP-dep_AMP-bd_enzyme"/>
</dbReference>
<evidence type="ECO:0000313" key="3">
    <source>
        <dbReference type="EMBL" id="MFC6723845.1"/>
    </source>
</evidence>
<reference evidence="3 4" key="1">
    <citation type="journal article" date="2019" name="Int. J. Syst. Evol. Microbiol.">
        <title>The Global Catalogue of Microorganisms (GCM) 10K type strain sequencing project: providing services to taxonomists for standard genome sequencing and annotation.</title>
        <authorList>
            <consortium name="The Broad Institute Genomics Platform"/>
            <consortium name="The Broad Institute Genome Sequencing Center for Infectious Disease"/>
            <person name="Wu L."/>
            <person name="Ma J."/>
        </authorList>
    </citation>
    <scope>NUCLEOTIDE SEQUENCE [LARGE SCALE GENOMIC DNA]</scope>
    <source>
        <strain evidence="3 4">NBRC 111368</strain>
    </source>
</reference>
<dbReference type="Pfam" id="PF00501">
    <property type="entry name" value="AMP-binding"/>
    <property type="match status" value="1"/>
</dbReference>
<accession>A0ABD5RX28</accession>
<proteinExistence type="predicted"/>
<dbReference type="SUPFAM" id="SSF56801">
    <property type="entry name" value="Acetyl-CoA synthetase-like"/>
    <property type="match status" value="1"/>
</dbReference>
<dbReference type="InterPro" id="IPR042099">
    <property type="entry name" value="ANL_N_sf"/>
</dbReference>
<dbReference type="InterPro" id="IPR025110">
    <property type="entry name" value="AMP-bd_C"/>
</dbReference>
<sequence length="521" mass="58172">MQTPSTIETPAVSELSSIASENNPNRVAFGEGFDGPEVTWEEFDAESNRAAHALREHVAQGDRVAYLSEGSIGHATLWNAGLKAGCIVSNLHVRASPETTRSCIDSLRPRVLVIDRERSEFVEERIYDEITTDLAAVVTIGEARTEYERSYESFLADRPAESPDVRVGPEDVAVIMWTSGTTGEPKGWCHTNRGLLLRATKLAHKKNTTRLTRVPNVFTPSFAAWYSTMLPTMLANGSSYFLRDWDAEAYVRFVQERSLTDAILVPTMWREILRLDGLDEYDLSSLENIESAGETLDSTTLEGLRENICSSVSQSYAATESVGTDITHREMQGERVESVGKPLLGTRIRVVEPGGDPEDVLDPGEVGEVIIRSSDAAVWVWGSSEKTNASFRDDWWYSGDLGYKDEDGYLYIEGRDDDMIISRGIKVFPTPIEERLNAHPGVVEAAVVGVDDEEYGERVTAVVKASDPDLTDDDLDEWCLASDTLSRYERPRRYHFRDDLLPRTASDKLDRNEIRTGLTER</sequence>
<dbReference type="Gene3D" id="3.40.50.12780">
    <property type="entry name" value="N-terminal domain of ligase-like"/>
    <property type="match status" value="1"/>
</dbReference>
<dbReference type="PROSITE" id="PS00455">
    <property type="entry name" value="AMP_BINDING"/>
    <property type="match status" value="1"/>
</dbReference>
<dbReference type="InterPro" id="IPR000873">
    <property type="entry name" value="AMP-dep_synth/lig_dom"/>
</dbReference>
<dbReference type="Gene3D" id="3.30.300.30">
    <property type="match status" value="1"/>
</dbReference>
<dbReference type="GO" id="GO:0016877">
    <property type="term" value="F:ligase activity, forming carbon-sulfur bonds"/>
    <property type="evidence" value="ECO:0007669"/>
    <property type="project" value="UniProtKB-ARBA"/>
</dbReference>
<evidence type="ECO:0000313" key="4">
    <source>
        <dbReference type="Proteomes" id="UP001596328"/>
    </source>
</evidence>
<gene>
    <name evidence="3" type="ORF">ACFQE1_05530</name>
</gene>
<organism evidence="3 4">
    <name type="scientific">Halobium palmae</name>
    <dbReference type="NCBI Taxonomy" id="1776492"/>
    <lineage>
        <taxon>Archaea</taxon>
        <taxon>Methanobacteriati</taxon>
        <taxon>Methanobacteriota</taxon>
        <taxon>Stenosarchaea group</taxon>
        <taxon>Halobacteria</taxon>
        <taxon>Halobacteriales</taxon>
        <taxon>Haloferacaceae</taxon>
        <taxon>Halobium</taxon>
    </lineage>
</organism>
<dbReference type="PANTHER" id="PTHR43767:SF10">
    <property type="entry name" value="SURFACTIN SYNTHASE SUBUNIT 1"/>
    <property type="match status" value="1"/>
</dbReference>
<dbReference type="EMBL" id="JBHSWU010000056">
    <property type="protein sequence ID" value="MFC6723845.1"/>
    <property type="molecule type" value="Genomic_DNA"/>
</dbReference>
<comment type="caution">
    <text evidence="3">The sequence shown here is derived from an EMBL/GenBank/DDBJ whole genome shotgun (WGS) entry which is preliminary data.</text>
</comment>
<dbReference type="InterPro" id="IPR045851">
    <property type="entry name" value="AMP-bd_C_sf"/>
</dbReference>
<dbReference type="InterPro" id="IPR020845">
    <property type="entry name" value="AMP-binding_CS"/>
</dbReference>
<dbReference type="Proteomes" id="UP001596328">
    <property type="component" value="Unassembled WGS sequence"/>
</dbReference>
<keyword evidence="4" id="KW-1185">Reference proteome</keyword>
<dbReference type="PANTHER" id="PTHR43767">
    <property type="entry name" value="LONG-CHAIN-FATTY-ACID--COA LIGASE"/>
    <property type="match status" value="1"/>
</dbReference>